<gene>
    <name evidence="1" type="ORF">GCM10009559_52840</name>
</gene>
<dbReference type="EMBL" id="BAAAHP010000163">
    <property type="protein sequence ID" value="GAA0895811.1"/>
    <property type="molecule type" value="Genomic_DNA"/>
</dbReference>
<dbReference type="InterPro" id="IPR036661">
    <property type="entry name" value="Luciferase-like_sf"/>
</dbReference>
<evidence type="ECO:0008006" key="3">
    <source>
        <dbReference type="Google" id="ProtNLM"/>
    </source>
</evidence>
<reference evidence="2" key="1">
    <citation type="journal article" date="2019" name="Int. J. Syst. Evol. Microbiol.">
        <title>The Global Catalogue of Microorganisms (GCM) 10K type strain sequencing project: providing services to taxonomists for standard genome sequencing and annotation.</title>
        <authorList>
            <consortium name="The Broad Institute Genomics Platform"/>
            <consortium name="The Broad Institute Genome Sequencing Center for Infectious Disease"/>
            <person name="Wu L."/>
            <person name="Ma J."/>
        </authorList>
    </citation>
    <scope>NUCLEOTIDE SEQUENCE [LARGE SCALE GENOMIC DNA]</scope>
    <source>
        <strain evidence="2">JCM 11117</strain>
    </source>
</reference>
<evidence type="ECO:0000313" key="1">
    <source>
        <dbReference type="EMBL" id="GAA0895811.1"/>
    </source>
</evidence>
<dbReference type="SUPFAM" id="SSF51679">
    <property type="entry name" value="Bacterial luciferase-like"/>
    <property type="match status" value="1"/>
</dbReference>
<name>A0ABP3YJR4_9PSEU</name>
<organism evidence="1 2">
    <name type="scientific">Pseudonocardia zijingensis</name>
    <dbReference type="NCBI Taxonomy" id="153376"/>
    <lineage>
        <taxon>Bacteria</taxon>
        <taxon>Bacillati</taxon>
        <taxon>Actinomycetota</taxon>
        <taxon>Actinomycetes</taxon>
        <taxon>Pseudonocardiales</taxon>
        <taxon>Pseudonocardiaceae</taxon>
        <taxon>Pseudonocardia</taxon>
    </lineage>
</organism>
<keyword evidence="2" id="KW-1185">Reference proteome</keyword>
<protein>
    <recommendedName>
        <fullName evidence="3">Luciferase-like monooxygenase</fullName>
    </recommendedName>
</protein>
<comment type="caution">
    <text evidence="1">The sequence shown here is derived from an EMBL/GenBank/DDBJ whole genome shotgun (WGS) entry which is preliminary data.</text>
</comment>
<dbReference type="Gene3D" id="3.20.20.30">
    <property type="entry name" value="Luciferase-like domain"/>
    <property type="match status" value="1"/>
</dbReference>
<dbReference type="Proteomes" id="UP001499967">
    <property type="component" value="Unassembled WGS sequence"/>
</dbReference>
<sequence>MVANRLCLVHPDGDTARALADRYFAPVVEYYSRRGLWRSTPDDPAPGPAALVGTPAEVAADLRRYADLGVTELNLRVAPFGTPPEVARRTLELASSTAGM</sequence>
<evidence type="ECO:0000313" key="2">
    <source>
        <dbReference type="Proteomes" id="UP001499967"/>
    </source>
</evidence>
<accession>A0ABP3YJR4</accession>
<proteinExistence type="predicted"/>